<dbReference type="Proteomes" id="UP000663193">
    <property type="component" value="Chromosome 20"/>
</dbReference>
<evidence type="ECO:0000313" key="2">
    <source>
        <dbReference type="EMBL" id="QRD06278.1"/>
    </source>
</evidence>
<sequence>MSLLTMRDNLNLPHVPSSQTQNQANAHPSQTPLCHSFRCIRSNTATQPIVKNVLGRSRRLPQTHSRPCPAFQTFRLALLAPPNAIKANSRFAFVSHLSAPSTFTPIGVSNRQQRC</sequence>
<protein>
    <submittedName>
        <fullName evidence="2">Uncharacterized protein</fullName>
    </submittedName>
</protein>
<feature type="compositionally biased region" description="Polar residues" evidence="1">
    <location>
        <begin position="16"/>
        <end position="29"/>
    </location>
</feature>
<keyword evidence="3" id="KW-1185">Reference proteome</keyword>
<dbReference type="EMBL" id="CP069042">
    <property type="protein sequence ID" value="QRD06278.1"/>
    <property type="molecule type" value="Genomic_DNA"/>
</dbReference>
<name>A0A7U2IAL6_PHANO</name>
<evidence type="ECO:0000256" key="1">
    <source>
        <dbReference type="SAM" id="MobiDB-lite"/>
    </source>
</evidence>
<feature type="region of interest" description="Disordered" evidence="1">
    <location>
        <begin position="1"/>
        <end position="29"/>
    </location>
</feature>
<proteinExistence type="predicted"/>
<reference evidence="3" key="1">
    <citation type="journal article" date="2021" name="BMC Genomics">
        <title>Chromosome-level genome assembly and manually-curated proteome of model necrotroph Parastagonospora nodorum Sn15 reveals a genome-wide trove of candidate effector homologs, and redundancy of virulence-related functions within an accessory chromosome.</title>
        <authorList>
            <person name="Bertazzoni S."/>
            <person name="Jones D.A.B."/>
            <person name="Phan H.T."/>
            <person name="Tan K.-C."/>
            <person name="Hane J.K."/>
        </authorList>
    </citation>
    <scope>NUCLEOTIDE SEQUENCE [LARGE SCALE GENOMIC DNA]</scope>
    <source>
        <strain evidence="3">SN15 / ATCC MYA-4574 / FGSC 10173)</strain>
    </source>
</reference>
<evidence type="ECO:0000313" key="3">
    <source>
        <dbReference type="Proteomes" id="UP000663193"/>
    </source>
</evidence>
<dbReference type="VEuPathDB" id="FungiDB:JI435_445550"/>
<dbReference type="AlphaFoldDB" id="A0A7U2IAL6"/>
<accession>A0A7U2IAL6</accession>
<organism evidence="2 3">
    <name type="scientific">Phaeosphaeria nodorum (strain SN15 / ATCC MYA-4574 / FGSC 10173)</name>
    <name type="common">Glume blotch fungus</name>
    <name type="synonym">Parastagonospora nodorum</name>
    <dbReference type="NCBI Taxonomy" id="321614"/>
    <lineage>
        <taxon>Eukaryota</taxon>
        <taxon>Fungi</taxon>
        <taxon>Dikarya</taxon>
        <taxon>Ascomycota</taxon>
        <taxon>Pezizomycotina</taxon>
        <taxon>Dothideomycetes</taxon>
        <taxon>Pleosporomycetidae</taxon>
        <taxon>Pleosporales</taxon>
        <taxon>Pleosporineae</taxon>
        <taxon>Phaeosphaeriaceae</taxon>
        <taxon>Parastagonospora</taxon>
    </lineage>
</organism>
<gene>
    <name evidence="2" type="ORF">JI435_445550</name>
</gene>